<protein>
    <recommendedName>
        <fullName evidence="3">DNA-binding response regulator</fullName>
    </recommendedName>
</protein>
<dbReference type="RefSeq" id="WP_217778605.1">
    <property type="nucleotide sequence ID" value="NZ_JAHOOV010000018.1"/>
</dbReference>
<sequence length="120" mass="13818">MEKIIIVEKRAVIAEEILKVVKIGNYKVEVVKTNADAFLYYDSGQTKAIVLENNYDGLYRILRRIRLEDRKTVIFVKGHPMADEEIEMALGEGADNYITHFTSRCIIIFSLIINGLQLKR</sequence>
<dbReference type="Proteomes" id="UP001199750">
    <property type="component" value="Unassembled WGS sequence"/>
</dbReference>
<reference evidence="1" key="1">
    <citation type="submission" date="2022-01" db="EMBL/GenBank/DDBJ databases">
        <title>Collection of gut derived symbiotic bacterial strains cultured from healthy donors.</title>
        <authorList>
            <person name="Lin H."/>
            <person name="Kohout C."/>
            <person name="Waligurski E."/>
            <person name="Pamer E.G."/>
        </authorList>
    </citation>
    <scope>NUCLEOTIDE SEQUENCE</scope>
    <source>
        <strain evidence="1">DFI.1.149</strain>
    </source>
</reference>
<proteinExistence type="predicted"/>
<dbReference type="EMBL" id="JAKNDN010000014">
    <property type="protein sequence ID" value="MCG4959896.1"/>
    <property type="molecule type" value="Genomic_DNA"/>
</dbReference>
<evidence type="ECO:0000313" key="1">
    <source>
        <dbReference type="EMBL" id="MCG4959896.1"/>
    </source>
</evidence>
<evidence type="ECO:0008006" key="3">
    <source>
        <dbReference type="Google" id="ProtNLM"/>
    </source>
</evidence>
<name>A0AAW5CE69_9BACT</name>
<gene>
    <name evidence="1" type="ORF">L0P03_08550</name>
</gene>
<evidence type="ECO:0000313" key="2">
    <source>
        <dbReference type="Proteomes" id="UP001199750"/>
    </source>
</evidence>
<dbReference type="AlphaFoldDB" id="A0AAW5CE69"/>
<organism evidence="1 2">
    <name type="scientific">Odoribacter splanchnicus</name>
    <dbReference type="NCBI Taxonomy" id="28118"/>
    <lineage>
        <taxon>Bacteria</taxon>
        <taxon>Pseudomonadati</taxon>
        <taxon>Bacteroidota</taxon>
        <taxon>Bacteroidia</taxon>
        <taxon>Bacteroidales</taxon>
        <taxon>Odoribacteraceae</taxon>
        <taxon>Odoribacter</taxon>
    </lineage>
</organism>
<accession>A0AAW5CE69</accession>
<comment type="caution">
    <text evidence="1">The sequence shown here is derived from an EMBL/GenBank/DDBJ whole genome shotgun (WGS) entry which is preliminary data.</text>
</comment>